<keyword evidence="2" id="KW-0255">Endonuclease</keyword>
<organism evidence="2 3">
    <name type="scientific">Methylobacterium aquaticum</name>
    <dbReference type="NCBI Taxonomy" id="270351"/>
    <lineage>
        <taxon>Bacteria</taxon>
        <taxon>Pseudomonadati</taxon>
        <taxon>Pseudomonadota</taxon>
        <taxon>Alphaproteobacteria</taxon>
        <taxon>Hyphomicrobiales</taxon>
        <taxon>Methylobacteriaceae</taxon>
        <taxon>Methylobacterium</taxon>
    </lineage>
</organism>
<evidence type="ECO:0000256" key="1">
    <source>
        <dbReference type="SAM" id="MobiDB-lite"/>
    </source>
</evidence>
<dbReference type="OrthoDB" id="7667044at2"/>
<dbReference type="PANTHER" id="PTHR37827">
    <property type="entry name" value="TUDOR DOMAIN-CONTAINING PROTEIN"/>
    <property type="match status" value="1"/>
</dbReference>
<dbReference type="Proteomes" id="UP000035929">
    <property type="component" value="Unassembled WGS sequence"/>
</dbReference>
<dbReference type="RefSeq" id="WP_048463203.1">
    <property type="nucleotide sequence ID" value="NZ_LABX01000052.1"/>
</dbReference>
<feature type="compositionally biased region" description="Basic and acidic residues" evidence="1">
    <location>
        <begin position="1"/>
        <end position="14"/>
    </location>
</feature>
<dbReference type="PANTHER" id="PTHR37827:SF1">
    <property type="entry name" value="HNH DOMAIN-CONTAINING PROTEIN"/>
    <property type="match status" value="1"/>
</dbReference>
<name>A0A0J6SRK9_9HYPH</name>
<gene>
    <name evidence="2" type="ORF">VP06_07510</name>
</gene>
<sequence length="124" mass="14321">MGRRDRLWRDDDPATHGPSAREPVICALCERPIPPGARQSRHHLTPKLKGGTHGETVQLHQICHSAIHARHSEAELAHRLSDVESLRAEPEIARFLAWVCTKPDDFHTATRMTRNRRESRRRFR</sequence>
<evidence type="ECO:0000313" key="3">
    <source>
        <dbReference type="Proteomes" id="UP000035929"/>
    </source>
</evidence>
<reference evidence="2 3" key="1">
    <citation type="submission" date="2015-03" db="EMBL/GenBank/DDBJ databases">
        <title>Genome sequencing of Methylobacterium aquaticum DSM16371 type strain.</title>
        <authorList>
            <person name="Chaudhry V."/>
            <person name="Patil P.B."/>
        </authorList>
    </citation>
    <scope>NUCLEOTIDE SEQUENCE [LARGE SCALE GENOMIC DNA]</scope>
    <source>
        <strain evidence="2 3">DSM 16371</strain>
    </source>
</reference>
<dbReference type="AlphaFoldDB" id="A0A0J6SRK9"/>
<proteinExistence type="predicted"/>
<dbReference type="EMBL" id="LABX01000052">
    <property type="protein sequence ID" value="KMO37885.1"/>
    <property type="molecule type" value="Genomic_DNA"/>
</dbReference>
<keyword evidence="2" id="KW-0540">Nuclease</keyword>
<keyword evidence="2" id="KW-0378">Hydrolase</keyword>
<comment type="caution">
    <text evidence="2">The sequence shown here is derived from an EMBL/GenBank/DDBJ whole genome shotgun (WGS) entry which is preliminary data.</text>
</comment>
<dbReference type="PATRIC" id="fig|270351.6.peg.6174"/>
<protein>
    <submittedName>
        <fullName evidence="2">Restriction endonuclease</fullName>
    </submittedName>
</protein>
<accession>A0A0J6SRK9</accession>
<feature type="region of interest" description="Disordered" evidence="1">
    <location>
        <begin position="1"/>
        <end position="21"/>
    </location>
</feature>
<dbReference type="GO" id="GO:0004519">
    <property type="term" value="F:endonuclease activity"/>
    <property type="evidence" value="ECO:0007669"/>
    <property type="project" value="UniProtKB-KW"/>
</dbReference>
<evidence type="ECO:0000313" key="2">
    <source>
        <dbReference type="EMBL" id="KMO37885.1"/>
    </source>
</evidence>